<keyword evidence="2" id="KW-1185">Reference proteome</keyword>
<protein>
    <recommendedName>
        <fullName evidence="3">Large polyvalent protein-associated domain-containing protein</fullName>
    </recommendedName>
</protein>
<comment type="caution">
    <text evidence="1">The sequence shown here is derived from an EMBL/GenBank/DDBJ whole genome shotgun (WGS) entry which is preliminary data.</text>
</comment>
<reference evidence="1 2" key="1">
    <citation type="submission" date="2023-03" db="EMBL/GenBank/DDBJ databases">
        <title>Draft assemblies of triclosan tolerant bacteria isolated from returned activated sludge.</title>
        <authorList>
            <person name="Van Hamelsveld S."/>
        </authorList>
    </citation>
    <scope>NUCLEOTIDE SEQUENCE [LARGE SCALE GENOMIC DNA]</scope>
    <source>
        <strain evidence="1 2">GW210010_S58</strain>
    </source>
</reference>
<dbReference type="Proteomes" id="UP001216674">
    <property type="component" value="Unassembled WGS sequence"/>
</dbReference>
<accession>A0ABT6AIK2</accession>
<sequence>MTKETLNPETRLLAAIAYGESSTEDVYEEMAALASVMLRQMKARGYSTLASFTTKERTFSFVVSDGNERYAKLMKSSEAHIEKNAAMANAVKAAKNALSGGIDYSNGAYFWDGADIRSNYKKHFKVRHGIKFTNSDHNIYGIDESIKLVIKTKTTKKKINGKLITKTEEVDRHDHIYDSTAAHGGTIFWKHNTDYMRTTGAKEYK</sequence>
<proteinExistence type="predicted"/>
<evidence type="ECO:0000313" key="2">
    <source>
        <dbReference type="Proteomes" id="UP001216674"/>
    </source>
</evidence>
<evidence type="ECO:0000313" key="1">
    <source>
        <dbReference type="EMBL" id="MDF3832435.1"/>
    </source>
</evidence>
<name>A0ABT6AIK2_9BURK</name>
<organism evidence="1 2">
    <name type="scientific">Cupriavidus basilensis</name>
    <dbReference type="NCBI Taxonomy" id="68895"/>
    <lineage>
        <taxon>Bacteria</taxon>
        <taxon>Pseudomonadati</taxon>
        <taxon>Pseudomonadota</taxon>
        <taxon>Betaproteobacteria</taxon>
        <taxon>Burkholderiales</taxon>
        <taxon>Burkholderiaceae</taxon>
        <taxon>Cupriavidus</taxon>
    </lineage>
</organism>
<dbReference type="EMBL" id="JARJLM010000095">
    <property type="protein sequence ID" value="MDF3832435.1"/>
    <property type="molecule type" value="Genomic_DNA"/>
</dbReference>
<evidence type="ECO:0008006" key="3">
    <source>
        <dbReference type="Google" id="ProtNLM"/>
    </source>
</evidence>
<dbReference type="RefSeq" id="WP_276264049.1">
    <property type="nucleotide sequence ID" value="NZ_JARJLM010000095.1"/>
</dbReference>
<gene>
    <name evidence="1" type="ORF">P3W85_05685</name>
</gene>